<keyword evidence="1" id="KW-0472">Membrane</keyword>
<keyword evidence="3" id="KW-1185">Reference proteome</keyword>
<gene>
    <name evidence="2" type="ORF">JMN37_05660</name>
</gene>
<organism evidence="2 3">
    <name type="scientific">Corynebacterium lipophilum</name>
    <dbReference type="NCBI Taxonomy" id="2804918"/>
    <lineage>
        <taxon>Bacteria</taxon>
        <taxon>Bacillati</taxon>
        <taxon>Actinomycetota</taxon>
        <taxon>Actinomycetes</taxon>
        <taxon>Mycobacteriales</taxon>
        <taxon>Corynebacteriaceae</taxon>
        <taxon>Corynebacterium</taxon>
    </lineage>
</organism>
<proteinExistence type="predicted"/>
<evidence type="ECO:0000256" key="1">
    <source>
        <dbReference type="SAM" id="Phobius"/>
    </source>
</evidence>
<keyword evidence="1" id="KW-0812">Transmembrane</keyword>
<keyword evidence="1" id="KW-1133">Transmembrane helix</keyword>
<comment type="caution">
    <text evidence="2">The sequence shown here is derived from an EMBL/GenBank/DDBJ whole genome shotgun (WGS) entry which is preliminary data.</text>
</comment>
<sequence>MGVMEGAILQISLRIAYFIFLGIFAAAVMIDGWDFTATNAIIAATPIFASIVALRGVIRTLEVANVQEWWHRTEWIVDRLIGARNHHEIRTMSEILVAHLKSNIPNEEERKLINNIMNSALKSLRVD</sequence>
<evidence type="ECO:0000313" key="2">
    <source>
        <dbReference type="EMBL" id="MCO6394464.1"/>
    </source>
</evidence>
<feature type="transmembrane region" description="Helical" evidence="1">
    <location>
        <begin position="36"/>
        <end position="58"/>
    </location>
</feature>
<reference evidence="2 3" key="1">
    <citation type="submission" date="2021-01" db="EMBL/GenBank/DDBJ databases">
        <title>Identification and Characterization of Corynebacterium sp.</title>
        <authorList>
            <person name="Luo Q."/>
            <person name="Qu P."/>
            <person name="Chen Q."/>
        </authorList>
    </citation>
    <scope>NUCLEOTIDE SEQUENCE [LARGE SCALE GENOMIC DNA]</scope>
    <source>
        <strain evidence="2 3">MC-18</strain>
    </source>
</reference>
<feature type="transmembrane region" description="Helical" evidence="1">
    <location>
        <begin position="12"/>
        <end position="30"/>
    </location>
</feature>
<name>A0AAW5HT35_9CORY</name>
<dbReference type="AlphaFoldDB" id="A0AAW5HT35"/>
<evidence type="ECO:0008006" key="4">
    <source>
        <dbReference type="Google" id="ProtNLM"/>
    </source>
</evidence>
<dbReference type="EMBL" id="JAEUWV010000005">
    <property type="protein sequence ID" value="MCO6394464.1"/>
    <property type="molecule type" value="Genomic_DNA"/>
</dbReference>
<protein>
    <recommendedName>
        <fullName evidence="4">DUF4231 domain-containing protein</fullName>
    </recommendedName>
</protein>
<dbReference type="Proteomes" id="UP001205920">
    <property type="component" value="Unassembled WGS sequence"/>
</dbReference>
<accession>A0AAW5HT35</accession>
<dbReference type="RefSeq" id="WP_143110594.1">
    <property type="nucleotide sequence ID" value="NZ_JAEUWV010000005.1"/>
</dbReference>
<evidence type="ECO:0000313" key="3">
    <source>
        <dbReference type="Proteomes" id="UP001205920"/>
    </source>
</evidence>